<evidence type="ECO:0000313" key="3">
    <source>
        <dbReference type="Proteomes" id="UP000242287"/>
    </source>
</evidence>
<keyword evidence="1" id="KW-0472">Membrane</keyword>
<feature type="transmembrane region" description="Helical" evidence="1">
    <location>
        <begin position="153"/>
        <end position="178"/>
    </location>
</feature>
<feature type="transmembrane region" description="Helical" evidence="1">
    <location>
        <begin position="119"/>
        <end position="141"/>
    </location>
</feature>
<reference evidence="2 3" key="1">
    <citation type="submission" date="2014-02" db="EMBL/GenBank/DDBJ databases">
        <title>Transposable element dynamics among asymbiotic and ectomycorrhizal Amanita fungi.</title>
        <authorList>
            <consortium name="DOE Joint Genome Institute"/>
            <person name="Hess J."/>
            <person name="Skrede I."/>
            <person name="Wolfe B."/>
            <person name="LaButti K."/>
            <person name="Ohm R.A."/>
            <person name="Grigoriev I.V."/>
            <person name="Pringle A."/>
        </authorList>
    </citation>
    <scope>NUCLEOTIDE SEQUENCE [LARGE SCALE GENOMIC DNA]</scope>
    <source>
        <strain evidence="2 3">SKay4041</strain>
    </source>
</reference>
<dbReference type="EMBL" id="KZ302370">
    <property type="protein sequence ID" value="PFH45476.1"/>
    <property type="molecule type" value="Genomic_DNA"/>
</dbReference>
<accession>A0A2A9NCH9</accession>
<dbReference type="OrthoDB" id="3357408at2759"/>
<dbReference type="Proteomes" id="UP000242287">
    <property type="component" value="Unassembled WGS sequence"/>
</dbReference>
<feature type="transmembrane region" description="Helical" evidence="1">
    <location>
        <begin position="227"/>
        <end position="250"/>
    </location>
</feature>
<evidence type="ECO:0008006" key="4">
    <source>
        <dbReference type="Google" id="ProtNLM"/>
    </source>
</evidence>
<keyword evidence="1" id="KW-0812">Transmembrane</keyword>
<gene>
    <name evidence="2" type="ORF">AMATHDRAFT_9166</name>
</gene>
<keyword evidence="1" id="KW-1133">Transmembrane helix</keyword>
<feature type="transmembrane region" description="Helical" evidence="1">
    <location>
        <begin position="16"/>
        <end position="36"/>
    </location>
</feature>
<dbReference type="AlphaFoldDB" id="A0A2A9NCH9"/>
<feature type="transmembrane region" description="Helical" evidence="1">
    <location>
        <begin position="190"/>
        <end position="215"/>
    </location>
</feature>
<organism evidence="2 3">
    <name type="scientific">Amanita thiersii Skay4041</name>
    <dbReference type="NCBI Taxonomy" id="703135"/>
    <lineage>
        <taxon>Eukaryota</taxon>
        <taxon>Fungi</taxon>
        <taxon>Dikarya</taxon>
        <taxon>Basidiomycota</taxon>
        <taxon>Agaricomycotina</taxon>
        <taxon>Agaricomycetes</taxon>
        <taxon>Agaricomycetidae</taxon>
        <taxon>Agaricales</taxon>
        <taxon>Pluteineae</taxon>
        <taxon>Amanitaceae</taxon>
        <taxon>Amanita</taxon>
    </lineage>
</organism>
<feature type="transmembrane region" description="Helical" evidence="1">
    <location>
        <begin position="48"/>
        <end position="76"/>
    </location>
</feature>
<keyword evidence="3" id="KW-1185">Reference proteome</keyword>
<protein>
    <recommendedName>
        <fullName evidence="4">G-protein coupled receptors family 1 profile domain-containing protein</fullName>
    </recommendedName>
</protein>
<sequence length="278" mass="30703">MLSLLQTFTIGLFTETILYGLYLVTVLHMLRWLLFIDEGWALREKVNMFMLLPALAIFTLTTLDIAVSLLFSLALYRQESALSELSKSILAIIELLTPIIADGVLVYRCWIVYAKTWNAVLLPIATWLACIACFFAVLGLATRPGPISTTAGIVATVHLACVMATNLYTTSAIVLRIWRVAEQSKSAKRHLNFTIWVIVESGLLYTTTSAVYLVLQAISVTSKNASLYFISAITDSINFPTIGITFNLLLIRIAQHRADLNTRTVGTVPAGLSQVQNI</sequence>
<name>A0A2A9NCH9_9AGAR</name>
<feature type="transmembrane region" description="Helical" evidence="1">
    <location>
        <begin position="88"/>
        <end position="107"/>
    </location>
</feature>
<proteinExistence type="predicted"/>
<evidence type="ECO:0000313" key="2">
    <source>
        <dbReference type="EMBL" id="PFH45476.1"/>
    </source>
</evidence>
<evidence type="ECO:0000256" key="1">
    <source>
        <dbReference type="SAM" id="Phobius"/>
    </source>
</evidence>